<feature type="signal peptide" evidence="2">
    <location>
        <begin position="1"/>
        <end position="24"/>
    </location>
</feature>
<reference evidence="3 4" key="1">
    <citation type="submission" date="2016-11" db="EMBL/GenBank/DDBJ databases">
        <authorList>
            <person name="Jaros S."/>
            <person name="Januszkiewicz K."/>
            <person name="Wedrychowicz H."/>
        </authorList>
    </citation>
    <scope>NUCLEOTIDE SEQUENCE [LARGE SCALE GENOMIC DNA]</scope>
    <source>
        <strain evidence="3 4">GAS138</strain>
    </source>
</reference>
<comment type="similarity">
    <text evidence="1">Belongs to the UPF0065 (bug) family.</text>
</comment>
<dbReference type="SUPFAM" id="SSF53850">
    <property type="entry name" value="Periplasmic binding protein-like II"/>
    <property type="match status" value="1"/>
</dbReference>
<dbReference type="PANTHER" id="PTHR42928">
    <property type="entry name" value="TRICARBOXYLATE-BINDING PROTEIN"/>
    <property type="match status" value="1"/>
</dbReference>
<name>A0A1M5U1B1_9BRAD</name>
<organism evidence="3 4">
    <name type="scientific">Bradyrhizobium erythrophlei</name>
    <dbReference type="NCBI Taxonomy" id="1437360"/>
    <lineage>
        <taxon>Bacteria</taxon>
        <taxon>Pseudomonadati</taxon>
        <taxon>Pseudomonadota</taxon>
        <taxon>Alphaproteobacteria</taxon>
        <taxon>Hyphomicrobiales</taxon>
        <taxon>Nitrobacteraceae</taxon>
        <taxon>Bradyrhizobium</taxon>
    </lineage>
</organism>
<dbReference type="Pfam" id="PF03401">
    <property type="entry name" value="TctC"/>
    <property type="match status" value="1"/>
</dbReference>
<dbReference type="AlphaFoldDB" id="A0A1M5U1B1"/>
<dbReference type="PANTHER" id="PTHR42928:SF5">
    <property type="entry name" value="BLR1237 PROTEIN"/>
    <property type="match status" value="1"/>
</dbReference>
<dbReference type="OrthoDB" id="7375033at2"/>
<evidence type="ECO:0000313" key="3">
    <source>
        <dbReference type="EMBL" id="SHH56744.1"/>
    </source>
</evidence>
<dbReference type="Gene3D" id="3.40.190.10">
    <property type="entry name" value="Periplasmic binding protein-like II"/>
    <property type="match status" value="1"/>
</dbReference>
<accession>A0A1M5U1B1</accession>
<dbReference type="InterPro" id="IPR042100">
    <property type="entry name" value="Bug_dom1"/>
</dbReference>
<evidence type="ECO:0000256" key="2">
    <source>
        <dbReference type="SAM" id="SignalP"/>
    </source>
</evidence>
<evidence type="ECO:0000256" key="1">
    <source>
        <dbReference type="ARBA" id="ARBA00006987"/>
    </source>
</evidence>
<evidence type="ECO:0000313" key="4">
    <source>
        <dbReference type="Proteomes" id="UP000189796"/>
    </source>
</evidence>
<keyword evidence="2" id="KW-0732">Signal</keyword>
<keyword evidence="3" id="KW-0675">Receptor</keyword>
<dbReference type="Gene3D" id="3.40.190.150">
    <property type="entry name" value="Bordetella uptake gene, domain 1"/>
    <property type="match status" value="1"/>
</dbReference>
<dbReference type="CDD" id="cd07012">
    <property type="entry name" value="PBP2_Bug_TTT"/>
    <property type="match status" value="1"/>
</dbReference>
<proteinExistence type="inferred from homology"/>
<dbReference type="EMBL" id="LT670817">
    <property type="protein sequence ID" value="SHH56744.1"/>
    <property type="molecule type" value="Genomic_DNA"/>
</dbReference>
<gene>
    <name evidence="3" type="ORF">SAMN05443248_5241</name>
</gene>
<dbReference type="PIRSF" id="PIRSF017082">
    <property type="entry name" value="YflP"/>
    <property type="match status" value="1"/>
</dbReference>
<feature type="chain" id="PRO_5011979740" evidence="2">
    <location>
        <begin position="25"/>
        <end position="323"/>
    </location>
</feature>
<protein>
    <submittedName>
        <fullName evidence="3">Tripartite-type tricarboxylate transporter, receptor component TctC</fullName>
    </submittedName>
</protein>
<sequence length="323" mass="33711">MTLKRLVMAALSVGMALSVTAASAQEWPTKTIKLVVPYAPGGYTDAVGRITAQYLEKALGQTVIVDNRAGGGGIVGADLVSKSPGDGYTLCICSVGAISIAPVAQTTSYDPLVSFKTVSIVSTIPQTVIVNPKLPINSMQDLVAYAKANPGKLSYGSSGAGGLMYFSVALFDANNGTRMTHVPFKGGSPATAAVVSGEVDLAFTNMTDALPQMEANTVRALAVTSAKRSEFAPDLPTVAETVTPGYSVESWNGIMVPASTPDAIVTKLSDVLKKMAADPDVQKRMAVAGASTVFTTPAEYKAQIAGEVEQWRKLLKEINEKKT</sequence>
<dbReference type="InterPro" id="IPR005064">
    <property type="entry name" value="BUG"/>
</dbReference>
<dbReference type="Proteomes" id="UP000189796">
    <property type="component" value="Chromosome I"/>
</dbReference>